<dbReference type="Gene3D" id="3.90.550.10">
    <property type="entry name" value="Spore Coat Polysaccharide Biosynthesis Protein SpsA, Chain A"/>
    <property type="match status" value="1"/>
</dbReference>
<name>A0A523UN38_UNCT6</name>
<dbReference type="PANTHER" id="PTHR43685">
    <property type="entry name" value="GLYCOSYLTRANSFERASE"/>
    <property type="match status" value="1"/>
</dbReference>
<evidence type="ECO:0000259" key="1">
    <source>
        <dbReference type="Pfam" id="PF00535"/>
    </source>
</evidence>
<proteinExistence type="predicted"/>
<dbReference type="CDD" id="cd00761">
    <property type="entry name" value="Glyco_tranf_GTA_type"/>
    <property type="match status" value="1"/>
</dbReference>
<evidence type="ECO:0000313" key="2">
    <source>
        <dbReference type="EMBL" id="TET43918.1"/>
    </source>
</evidence>
<dbReference type="Pfam" id="PF00535">
    <property type="entry name" value="Glycos_transf_2"/>
    <property type="match status" value="1"/>
</dbReference>
<dbReference type="Proteomes" id="UP000315525">
    <property type="component" value="Unassembled WGS sequence"/>
</dbReference>
<protein>
    <submittedName>
        <fullName evidence="2">Glycosyltransferase</fullName>
    </submittedName>
</protein>
<dbReference type="GO" id="GO:0044010">
    <property type="term" value="P:single-species biofilm formation"/>
    <property type="evidence" value="ECO:0007669"/>
    <property type="project" value="TreeGrafter"/>
</dbReference>
<dbReference type="SUPFAM" id="SSF53448">
    <property type="entry name" value="Nucleotide-diphospho-sugar transferases"/>
    <property type="match status" value="1"/>
</dbReference>
<dbReference type="InterPro" id="IPR050834">
    <property type="entry name" value="Glycosyltransf_2"/>
</dbReference>
<dbReference type="AlphaFoldDB" id="A0A523UN38"/>
<dbReference type="InterPro" id="IPR001173">
    <property type="entry name" value="Glyco_trans_2-like"/>
</dbReference>
<evidence type="ECO:0000313" key="3">
    <source>
        <dbReference type="Proteomes" id="UP000315525"/>
    </source>
</evidence>
<organism evidence="2 3">
    <name type="scientific">candidate division TA06 bacterium</name>
    <dbReference type="NCBI Taxonomy" id="2250710"/>
    <lineage>
        <taxon>Bacteria</taxon>
        <taxon>Bacteria division TA06</taxon>
    </lineage>
</organism>
<accession>A0A523UN38</accession>
<reference evidence="2 3" key="1">
    <citation type="submission" date="2019-03" db="EMBL/GenBank/DDBJ databases">
        <title>Metabolic potential of uncultured bacteria and archaea associated with petroleum seepage in deep-sea sediments.</title>
        <authorList>
            <person name="Dong X."/>
            <person name="Hubert C."/>
        </authorList>
    </citation>
    <scope>NUCLEOTIDE SEQUENCE [LARGE SCALE GENOMIC DNA]</scope>
    <source>
        <strain evidence="2">E44_bin18</strain>
    </source>
</reference>
<gene>
    <name evidence="2" type="ORF">E3J62_11935</name>
</gene>
<keyword evidence="2" id="KW-0808">Transferase</keyword>
<sequence length="285" mass="32261">MAPSVAVIIRTKNEEEFIRETLEVVCAQTKKPDEIIVVDSGSCDNTLQIASHFETIVVQIEPEEFTYGRALNIGFERASSDLLVSLSADAQPADENWLAKLTGALKDARTAGVYGRQIAGPRTNLSEKRDLQIRYGTERKVQSEDYFFSNVNSAIKKEVWNRIRFSESIAGAEDWDWARRVQEEGHVVVYEPDAAVFHSDDDAFMAAYRRMKRVTCGVASLDPSLRVSLEQVLVETAIQTVLDMRFIARSGMNLRSMFYSPFYRLARSMGRYRGVHYGKRASHTD</sequence>
<dbReference type="PANTHER" id="PTHR43685:SF13">
    <property type="entry name" value="O ANTIGEN BIOSYNTHESIS RHAMNOSYLTRANSFERASE RFBN"/>
    <property type="match status" value="1"/>
</dbReference>
<dbReference type="EMBL" id="SOJN01000143">
    <property type="protein sequence ID" value="TET43918.1"/>
    <property type="molecule type" value="Genomic_DNA"/>
</dbReference>
<dbReference type="InterPro" id="IPR029044">
    <property type="entry name" value="Nucleotide-diphossugar_trans"/>
</dbReference>
<feature type="domain" description="Glycosyltransferase 2-like" evidence="1">
    <location>
        <begin position="7"/>
        <end position="158"/>
    </location>
</feature>
<dbReference type="GO" id="GO:0016740">
    <property type="term" value="F:transferase activity"/>
    <property type="evidence" value="ECO:0007669"/>
    <property type="project" value="UniProtKB-KW"/>
</dbReference>
<comment type="caution">
    <text evidence="2">The sequence shown here is derived from an EMBL/GenBank/DDBJ whole genome shotgun (WGS) entry which is preliminary data.</text>
</comment>